<dbReference type="Proteomes" id="UP000188268">
    <property type="component" value="Unassembled WGS sequence"/>
</dbReference>
<name>A0A1R3G7P6_COCAP</name>
<evidence type="ECO:0000256" key="1">
    <source>
        <dbReference type="SAM" id="MobiDB-lite"/>
    </source>
</evidence>
<keyword evidence="3" id="KW-1185">Reference proteome</keyword>
<dbReference type="AlphaFoldDB" id="A0A1R3G7P6"/>
<dbReference type="EMBL" id="AWWV01015033">
    <property type="protein sequence ID" value="OMO54109.1"/>
    <property type="molecule type" value="Genomic_DNA"/>
</dbReference>
<accession>A0A1R3G7P6</accession>
<protein>
    <submittedName>
        <fullName evidence="2">Uncharacterized protein</fullName>
    </submittedName>
</protein>
<proteinExistence type="predicted"/>
<sequence>MAEKHLPKGAIDDPSRISPEDAIE</sequence>
<evidence type="ECO:0000313" key="3">
    <source>
        <dbReference type="Proteomes" id="UP000188268"/>
    </source>
</evidence>
<comment type="caution">
    <text evidence="2">The sequence shown here is derived from an EMBL/GenBank/DDBJ whole genome shotgun (WGS) entry which is preliminary data.</text>
</comment>
<evidence type="ECO:0000313" key="2">
    <source>
        <dbReference type="EMBL" id="OMO54109.1"/>
    </source>
</evidence>
<organism evidence="2 3">
    <name type="scientific">Corchorus capsularis</name>
    <name type="common">Jute</name>
    <dbReference type="NCBI Taxonomy" id="210143"/>
    <lineage>
        <taxon>Eukaryota</taxon>
        <taxon>Viridiplantae</taxon>
        <taxon>Streptophyta</taxon>
        <taxon>Embryophyta</taxon>
        <taxon>Tracheophyta</taxon>
        <taxon>Spermatophyta</taxon>
        <taxon>Magnoliopsida</taxon>
        <taxon>eudicotyledons</taxon>
        <taxon>Gunneridae</taxon>
        <taxon>Pentapetalae</taxon>
        <taxon>rosids</taxon>
        <taxon>malvids</taxon>
        <taxon>Malvales</taxon>
        <taxon>Malvaceae</taxon>
        <taxon>Grewioideae</taxon>
        <taxon>Apeibeae</taxon>
        <taxon>Corchorus</taxon>
    </lineage>
</organism>
<gene>
    <name evidence="2" type="ORF">CCACVL1_28049</name>
</gene>
<feature type="region of interest" description="Disordered" evidence="1">
    <location>
        <begin position="1"/>
        <end position="24"/>
    </location>
</feature>
<dbReference type="Gramene" id="OMO54109">
    <property type="protein sequence ID" value="OMO54109"/>
    <property type="gene ID" value="CCACVL1_28049"/>
</dbReference>
<reference evidence="2 3" key="1">
    <citation type="submission" date="2013-09" db="EMBL/GenBank/DDBJ databases">
        <title>Corchorus capsularis genome sequencing.</title>
        <authorList>
            <person name="Alam M."/>
            <person name="Haque M.S."/>
            <person name="Islam M.S."/>
            <person name="Emdad E.M."/>
            <person name="Islam M.M."/>
            <person name="Ahmed B."/>
            <person name="Halim A."/>
            <person name="Hossen Q.M.M."/>
            <person name="Hossain M.Z."/>
            <person name="Ahmed R."/>
            <person name="Khan M.M."/>
            <person name="Islam R."/>
            <person name="Rashid M.M."/>
            <person name="Khan S.A."/>
            <person name="Rahman M.S."/>
            <person name="Alam M."/>
        </authorList>
    </citation>
    <scope>NUCLEOTIDE SEQUENCE [LARGE SCALE GENOMIC DNA]</scope>
    <source>
        <strain evidence="3">cv. CVL-1</strain>
        <tissue evidence="2">Whole seedling</tissue>
    </source>
</reference>